<accession>A0AAD7I220</accession>
<keyword evidence="1" id="KW-0732">Signal</keyword>
<evidence type="ECO:0008006" key="4">
    <source>
        <dbReference type="Google" id="ProtNLM"/>
    </source>
</evidence>
<sequence length="114" mass="13048">MIVLVLLFLVFCLLLLVGMVDERGMAGDMYKLYRTPASCRVLALSNPIVRGAWARDYWACRSFVLSRSQSSSLRLDGRNGMECEDRIEKKNMWGPRGVDVLCRSVESRSYHNLQ</sequence>
<proteinExistence type="predicted"/>
<evidence type="ECO:0000313" key="2">
    <source>
        <dbReference type="EMBL" id="KAJ7733262.1"/>
    </source>
</evidence>
<gene>
    <name evidence="2" type="ORF">DFH07DRAFT_137943</name>
</gene>
<feature type="signal peptide" evidence="1">
    <location>
        <begin position="1"/>
        <end position="22"/>
    </location>
</feature>
<name>A0AAD7I220_9AGAR</name>
<evidence type="ECO:0000313" key="3">
    <source>
        <dbReference type="Proteomes" id="UP001215280"/>
    </source>
</evidence>
<dbReference type="AlphaFoldDB" id="A0AAD7I220"/>
<evidence type="ECO:0000256" key="1">
    <source>
        <dbReference type="SAM" id="SignalP"/>
    </source>
</evidence>
<feature type="chain" id="PRO_5041982265" description="Secreted protein" evidence="1">
    <location>
        <begin position="23"/>
        <end position="114"/>
    </location>
</feature>
<reference evidence="2" key="1">
    <citation type="submission" date="2023-03" db="EMBL/GenBank/DDBJ databases">
        <title>Massive genome expansion in bonnet fungi (Mycena s.s.) driven by repeated elements and novel gene families across ecological guilds.</title>
        <authorList>
            <consortium name="Lawrence Berkeley National Laboratory"/>
            <person name="Harder C.B."/>
            <person name="Miyauchi S."/>
            <person name="Viragh M."/>
            <person name="Kuo A."/>
            <person name="Thoen E."/>
            <person name="Andreopoulos B."/>
            <person name="Lu D."/>
            <person name="Skrede I."/>
            <person name="Drula E."/>
            <person name="Henrissat B."/>
            <person name="Morin E."/>
            <person name="Kohler A."/>
            <person name="Barry K."/>
            <person name="LaButti K."/>
            <person name="Morin E."/>
            <person name="Salamov A."/>
            <person name="Lipzen A."/>
            <person name="Mereny Z."/>
            <person name="Hegedus B."/>
            <person name="Baldrian P."/>
            <person name="Stursova M."/>
            <person name="Weitz H."/>
            <person name="Taylor A."/>
            <person name="Grigoriev I.V."/>
            <person name="Nagy L.G."/>
            <person name="Martin F."/>
            <person name="Kauserud H."/>
        </authorList>
    </citation>
    <scope>NUCLEOTIDE SEQUENCE</scope>
    <source>
        <strain evidence="2">CBHHK188m</strain>
    </source>
</reference>
<comment type="caution">
    <text evidence="2">The sequence shown here is derived from an EMBL/GenBank/DDBJ whole genome shotgun (WGS) entry which is preliminary data.</text>
</comment>
<dbReference type="EMBL" id="JARJLG010000169">
    <property type="protein sequence ID" value="KAJ7733262.1"/>
    <property type="molecule type" value="Genomic_DNA"/>
</dbReference>
<organism evidence="2 3">
    <name type="scientific">Mycena maculata</name>
    <dbReference type="NCBI Taxonomy" id="230809"/>
    <lineage>
        <taxon>Eukaryota</taxon>
        <taxon>Fungi</taxon>
        <taxon>Dikarya</taxon>
        <taxon>Basidiomycota</taxon>
        <taxon>Agaricomycotina</taxon>
        <taxon>Agaricomycetes</taxon>
        <taxon>Agaricomycetidae</taxon>
        <taxon>Agaricales</taxon>
        <taxon>Marasmiineae</taxon>
        <taxon>Mycenaceae</taxon>
        <taxon>Mycena</taxon>
    </lineage>
</organism>
<keyword evidence="3" id="KW-1185">Reference proteome</keyword>
<protein>
    <recommendedName>
        <fullName evidence="4">Secreted protein</fullName>
    </recommendedName>
</protein>
<dbReference type="Proteomes" id="UP001215280">
    <property type="component" value="Unassembled WGS sequence"/>
</dbReference>